<dbReference type="PANTHER" id="PTHR43133">
    <property type="entry name" value="RNA POLYMERASE ECF-TYPE SIGMA FACTO"/>
    <property type="match status" value="1"/>
</dbReference>
<comment type="caution">
    <text evidence="9">The sequence shown here is derived from an EMBL/GenBank/DDBJ whole genome shotgun (WGS) entry which is preliminary data.</text>
</comment>
<proteinExistence type="inferred from homology"/>
<name>A0A9D1VT04_9BACT</name>
<dbReference type="SUPFAM" id="SSF88946">
    <property type="entry name" value="Sigma2 domain of RNA polymerase sigma factors"/>
    <property type="match status" value="1"/>
</dbReference>
<dbReference type="InterPro" id="IPR014284">
    <property type="entry name" value="RNA_pol_sigma-70_dom"/>
</dbReference>
<evidence type="ECO:0000256" key="4">
    <source>
        <dbReference type="ARBA" id="ARBA00023125"/>
    </source>
</evidence>
<evidence type="ECO:0000313" key="10">
    <source>
        <dbReference type="Proteomes" id="UP000824246"/>
    </source>
</evidence>
<comment type="similarity">
    <text evidence="1 6">Belongs to the sigma-70 factor family. ECF subfamily.</text>
</comment>
<dbReference type="Proteomes" id="UP000824246">
    <property type="component" value="Unassembled WGS sequence"/>
</dbReference>
<dbReference type="Gene3D" id="1.10.1740.10">
    <property type="match status" value="1"/>
</dbReference>
<dbReference type="GO" id="GO:0016987">
    <property type="term" value="F:sigma factor activity"/>
    <property type="evidence" value="ECO:0007669"/>
    <property type="project" value="UniProtKB-KW"/>
</dbReference>
<dbReference type="GO" id="GO:0006352">
    <property type="term" value="P:DNA-templated transcription initiation"/>
    <property type="evidence" value="ECO:0007669"/>
    <property type="project" value="InterPro"/>
</dbReference>
<evidence type="ECO:0000256" key="3">
    <source>
        <dbReference type="ARBA" id="ARBA00023082"/>
    </source>
</evidence>
<dbReference type="CDD" id="cd06171">
    <property type="entry name" value="Sigma70_r4"/>
    <property type="match status" value="1"/>
</dbReference>
<dbReference type="AlphaFoldDB" id="A0A9D1VT04"/>
<dbReference type="InterPro" id="IPR013249">
    <property type="entry name" value="RNA_pol_sigma70_r4_t2"/>
</dbReference>
<evidence type="ECO:0000256" key="6">
    <source>
        <dbReference type="RuleBase" id="RU000716"/>
    </source>
</evidence>
<feature type="domain" description="RNA polymerase sigma factor 70 region 4 type 2" evidence="8">
    <location>
        <begin position="124"/>
        <end position="176"/>
    </location>
</feature>
<dbReference type="PROSITE" id="PS01063">
    <property type="entry name" value="SIGMA70_ECF"/>
    <property type="match status" value="1"/>
</dbReference>
<dbReference type="InterPro" id="IPR013324">
    <property type="entry name" value="RNA_pol_sigma_r3/r4-like"/>
</dbReference>
<evidence type="ECO:0000256" key="5">
    <source>
        <dbReference type="ARBA" id="ARBA00023163"/>
    </source>
</evidence>
<evidence type="ECO:0000259" key="7">
    <source>
        <dbReference type="Pfam" id="PF04542"/>
    </source>
</evidence>
<evidence type="ECO:0000259" key="8">
    <source>
        <dbReference type="Pfam" id="PF08281"/>
    </source>
</evidence>
<dbReference type="InterPro" id="IPR007627">
    <property type="entry name" value="RNA_pol_sigma70_r2"/>
</dbReference>
<feature type="domain" description="RNA polymerase sigma-70 region 2" evidence="7">
    <location>
        <begin position="28"/>
        <end position="93"/>
    </location>
</feature>
<dbReference type="InterPro" id="IPR000838">
    <property type="entry name" value="RNA_pol_sigma70_ECF_CS"/>
</dbReference>
<keyword evidence="4 6" id="KW-0238">DNA-binding</keyword>
<dbReference type="NCBIfam" id="TIGR02937">
    <property type="entry name" value="sigma70-ECF"/>
    <property type="match status" value="1"/>
</dbReference>
<dbReference type="PANTHER" id="PTHR43133:SF51">
    <property type="entry name" value="RNA POLYMERASE SIGMA FACTOR"/>
    <property type="match status" value="1"/>
</dbReference>
<evidence type="ECO:0000256" key="2">
    <source>
        <dbReference type="ARBA" id="ARBA00023015"/>
    </source>
</evidence>
<sequence length="184" mass="21675">MTPPYNEEIIIEELQNPATARSAFAQVVAHYSEPLYWQIRKMVVSHDDTDDLLQNTFLKAWNNIEHFRGDAKLSTWLYRIAINESLSFLNKERQRNSVSIDDEDSFLINDLETDPWFDGNELQLRLQKAIARLPEKQRLVFNMRYFDEMKYEDMSEILGTSVGALKASYHHAAKKIEEYLLQRD</sequence>
<gene>
    <name evidence="9" type="ORF">H9982_07340</name>
</gene>
<dbReference type="InterPro" id="IPR013325">
    <property type="entry name" value="RNA_pol_sigma_r2"/>
</dbReference>
<evidence type="ECO:0000256" key="1">
    <source>
        <dbReference type="ARBA" id="ARBA00010641"/>
    </source>
</evidence>
<keyword evidence="3 6" id="KW-0731">Sigma factor</keyword>
<protein>
    <recommendedName>
        <fullName evidence="6">RNA polymerase sigma factor</fullName>
    </recommendedName>
</protein>
<accession>A0A9D1VT04</accession>
<keyword evidence="2 6" id="KW-0805">Transcription regulation</keyword>
<dbReference type="Gene3D" id="1.10.10.10">
    <property type="entry name" value="Winged helix-like DNA-binding domain superfamily/Winged helix DNA-binding domain"/>
    <property type="match status" value="1"/>
</dbReference>
<dbReference type="Pfam" id="PF04542">
    <property type="entry name" value="Sigma70_r2"/>
    <property type="match status" value="1"/>
</dbReference>
<reference evidence="9" key="1">
    <citation type="journal article" date="2021" name="PeerJ">
        <title>Extensive microbial diversity within the chicken gut microbiome revealed by metagenomics and culture.</title>
        <authorList>
            <person name="Gilroy R."/>
            <person name="Ravi A."/>
            <person name="Getino M."/>
            <person name="Pursley I."/>
            <person name="Horton D.L."/>
            <person name="Alikhan N.F."/>
            <person name="Baker D."/>
            <person name="Gharbi K."/>
            <person name="Hall N."/>
            <person name="Watson M."/>
            <person name="Adriaenssens E.M."/>
            <person name="Foster-Nyarko E."/>
            <person name="Jarju S."/>
            <person name="Secka A."/>
            <person name="Antonio M."/>
            <person name="Oren A."/>
            <person name="Chaudhuri R.R."/>
            <person name="La Ragione R."/>
            <person name="Hildebrand F."/>
            <person name="Pallen M.J."/>
        </authorList>
    </citation>
    <scope>NUCLEOTIDE SEQUENCE</scope>
    <source>
        <strain evidence="9">ChiHjej12B11-16260</strain>
    </source>
</reference>
<dbReference type="InterPro" id="IPR036388">
    <property type="entry name" value="WH-like_DNA-bd_sf"/>
</dbReference>
<evidence type="ECO:0000313" key="9">
    <source>
        <dbReference type="EMBL" id="HIX46020.1"/>
    </source>
</evidence>
<organism evidence="9 10">
    <name type="scientific">Candidatus Barnesiella excrementipullorum</name>
    <dbReference type="NCBI Taxonomy" id="2838479"/>
    <lineage>
        <taxon>Bacteria</taxon>
        <taxon>Pseudomonadati</taxon>
        <taxon>Bacteroidota</taxon>
        <taxon>Bacteroidia</taxon>
        <taxon>Bacteroidales</taxon>
        <taxon>Barnesiellaceae</taxon>
        <taxon>Barnesiella</taxon>
    </lineage>
</organism>
<dbReference type="GO" id="GO:0003677">
    <property type="term" value="F:DNA binding"/>
    <property type="evidence" value="ECO:0007669"/>
    <property type="project" value="UniProtKB-KW"/>
</dbReference>
<dbReference type="InterPro" id="IPR039425">
    <property type="entry name" value="RNA_pol_sigma-70-like"/>
</dbReference>
<dbReference type="Pfam" id="PF08281">
    <property type="entry name" value="Sigma70_r4_2"/>
    <property type="match status" value="1"/>
</dbReference>
<keyword evidence="5 6" id="KW-0804">Transcription</keyword>
<reference evidence="9" key="2">
    <citation type="submission" date="2021-04" db="EMBL/GenBank/DDBJ databases">
        <authorList>
            <person name="Gilroy R."/>
        </authorList>
    </citation>
    <scope>NUCLEOTIDE SEQUENCE</scope>
    <source>
        <strain evidence="9">ChiHjej12B11-16260</strain>
    </source>
</reference>
<dbReference type="EMBL" id="DXFB01000192">
    <property type="protein sequence ID" value="HIX46020.1"/>
    <property type="molecule type" value="Genomic_DNA"/>
</dbReference>
<dbReference type="SUPFAM" id="SSF88659">
    <property type="entry name" value="Sigma3 and sigma4 domains of RNA polymerase sigma factors"/>
    <property type="match status" value="1"/>
</dbReference>